<dbReference type="NCBIfam" id="TIGR01525">
    <property type="entry name" value="ATPase-IB_hvy"/>
    <property type="match status" value="1"/>
</dbReference>
<evidence type="ECO:0000256" key="7">
    <source>
        <dbReference type="ARBA" id="ARBA00022723"/>
    </source>
</evidence>
<dbReference type="PROSITE" id="PS00154">
    <property type="entry name" value="ATPASE_E1_E2"/>
    <property type="match status" value="1"/>
</dbReference>
<dbReference type="PRINTS" id="PR00943">
    <property type="entry name" value="CUATPASE"/>
</dbReference>
<dbReference type="NCBIfam" id="TIGR01511">
    <property type="entry name" value="ATPase-IB1_Cu"/>
    <property type="match status" value="1"/>
</dbReference>
<feature type="domain" description="P-type ATPase A" evidence="17">
    <location>
        <begin position="197"/>
        <end position="297"/>
    </location>
</feature>
<comment type="caution">
    <text evidence="18">The sequence shown here is derived from an EMBL/GenBank/DDBJ whole genome shotgun (WGS) entry which is preliminary data.</text>
</comment>
<evidence type="ECO:0000256" key="2">
    <source>
        <dbReference type="ARBA" id="ARBA00006024"/>
    </source>
</evidence>
<evidence type="ECO:0000256" key="3">
    <source>
        <dbReference type="ARBA" id="ARBA00022448"/>
    </source>
</evidence>
<dbReference type="EMBL" id="DROK01000033">
    <property type="protein sequence ID" value="HHI96436.1"/>
    <property type="molecule type" value="Genomic_DNA"/>
</dbReference>
<dbReference type="InterPro" id="IPR023214">
    <property type="entry name" value="HAD_sf"/>
</dbReference>
<evidence type="ECO:0000313" key="18">
    <source>
        <dbReference type="EMBL" id="HHI96436.1"/>
    </source>
</evidence>
<dbReference type="InterPro" id="IPR044492">
    <property type="entry name" value="P_typ_ATPase_HD_dom"/>
</dbReference>
<evidence type="ECO:0000256" key="10">
    <source>
        <dbReference type="ARBA" id="ARBA00022842"/>
    </source>
</evidence>
<dbReference type="InterPro" id="IPR023298">
    <property type="entry name" value="ATPase_P-typ_TM_dom_sf"/>
</dbReference>
<dbReference type="SFLD" id="SFLDF00027">
    <property type="entry name" value="p-type_atpase"/>
    <property type="match status" value="1"/>
</dbReference>
<proteinExistence type="inferred from homology"/>
<feature type="transmembrane region" description="Helical" evidence="15">
    <location>
        <begin position="650"/>
        <end position="669"/>
    </location>
</feature>
<reference evidence="18" key="1">
    <citation type="journal article" date="2020" name="mSystems">
        <title>Genome- and Community-Level Interaction Insights into Carbon Utilization and Element Cycling Functions of Hydrothermarchaeota in Hydrothermal Sediment.</title>
        <authorList>
            <person name="Zhou Z."/>
            <person name="Liu Y."/>
            <person name="Xu W."/>
            <person name="Pan J."/>
            <person name="Luo Z.H."/>
            <person name="Li M."/>
        </authorList>
    </citation>
    <scope>NUCLEOTIDE SEQUENCE [LARGE SCALE GENOMIC DNA]</scope>
    <source>
        <strain evidence="18">HyVt-533</strain>
    </source>
</reference>
<keyword evidence="7 15" id="KW-0479">Metal-binding</keyword>
<evidence type="ECO:0000256" key="11">
    <source>
        <dbReference type="ARBA" id="ARBA00022967"/>
    </source>
</evidence>
<dbReference type="PRINTS" id="PR00119">
    <property type="entry name" value="CATATPASE"/>
</dbReference>
<dbReference type="SUPFAM" id="SSF81653">
    <property type="entry name" value="Calcium ATPase, transduction domain A"/>
    <property type="match status" value="1"/>
</dbReference>
<dbReference type="GO" id="GO:0005886">
    <property type="term" value="C:plasma membrane"/>
    <property type="evidence" value="ECO:0007669"/>
    <property type="project" value="UniProtKB-SubCell"/>
</dbReference>
<accession>A0A7V5U205</accession>
<evidence type="ECO:0000256" key="1">
    <source>
        <dbReference type="ARBA" id="ARBA00004651"/>
    </source>
</evidence>
<evidence type="ECO:0000256" key="14">
    <source>
        <dbReference type="ARBA" id="ARBA00023136"/>
    </source>
</evidence>
<dbReference type="InterPro" id="IPR008250">
    <property type="entry name" value="ATPase_P-typ_transduc_dom_A_sf"/>
</dbReference>
<keyword evidence="10" id="KW-0460">Magnesium</keyword>
<dbReference type="CDD" id="cd07552">
    <property type="entry name" value="P-type_ATPase_Cu-like"/>
    <property type="match status" value="1"/>
</dbReference>
<feature type="transmembrane region" description="Helical" evidence="15">
    <location>
        <begin position="161"/>
        <end position="179"/>
    </location>
</feature>
<dbReference type="Gene3D" id="3.40.50.1000">
    <property type="entry name" value="HAD superfamily/HAD-like"/>
    <property type="match status" value="1"/>
</dbReference>
<evidence type="ECO:0000256" key="4">
    <source>
        <dbReference type="ARBA" id="ARBA00022475"/>
    </source>
</evidence>
<keyword evidence="3" id="KW-0813">Transport</keyword>
<keyword evidence="12 15" id="KW-1133">Transmembrane helix</keyword>
<keyword evidence="4 15" id="KW-1003">Cell membrane</keyword>
<dbReference type="SFLD" id="SFLDG00002">
    <property type="entry name" value="C1.7:_P-type_atpase_like"/>
    <property type="match status" value="1"/>
</dbReference>
<keyword evidence="11" id="KW-1278">Translocase</keyword>
<sequence length="700" mass="76013">MTSEHHHHAERTAASHKSSHQPDAPHSSKLHEGHVHASHTTHNGHETHKGHGRHPPTHHAHMIEDFRRRFWVSLVLTLPILFLSPMLRKIFGLEALAFPGDRYLLFGLASAVYFYGGWPFLKGLFSELRERRPGMMTLIAVAITTAYAYSSLVTFGLPGKVFFWELATLIDIMLLGHWIEMRSVLGASRALEELARLMPSTAHRLLPNGATEEVPLEDLRPGDRVLVRPGEKIPADGQVLEGQSAVNEAMLTGESRPVEKKPGDEVIGGAINGEGSLVVEITRTGKESFLSQVIELVRQAQESKSRTQDLANRAAFWLTLIALSGGALTFLVWWAAMRKDLAFSLERTVTVMVITCPHALGLAVPLVVAVSTALAAKRGLLIRNRAAFERARNLTAVVFDKTGTLTEGRFGVTKVLSWEGFSPEEVLRLAASVETHSEHPIARAVAEASPETEPVEDFKALPGRGARGRVSGREVLVVSPGYLREKGLDLPKEAEELSAKGQTVIFVLVEGKLVGAIGLSDRVRPESRAAIKALKARGLKCFMLTGDNARVAQAVAEELGLDEFFAEVLPQEKAQKIREVKARGEIVAMTGDGVNDAPALAEADVGVAIGAGTEVAIETADIVLVRNNPEDVVSIIDLARATYRKMIQNLFWATGYNAVAIPLAAGVLYKYGVLLSPALGAVLMSLSTVIVAINARRLKI</sequence>
<dbReference type="InterPro" id="IPR018303">
    <property type="entry name" value="ATPase_P-typ_P_site"/>
</dbReference>
<comment type="subcellular location">
    <subcellularLocation>
        <location evidence="1">Cell membrane</location>
        <topology evidence="1">Multi-pass membrane protein</topology>
    </subcellularLocation>
</comment>
<feature type="transmembrane region" description="Helical" evidence="15">
    <location>
        <begin position="675"/>
        <end position="695"/>
    </location>
</feature>
<dbReference type="Proteomes" id="UP000886101">
    <property type="component" value="Unassembled WGS sequence"/>
</dbReference>
<evidence type="ECO:0000259" key="17">
    <source>
        <dbReference type="Pfam" id="PF00122"/>
    </source>
</evidence>
<dbReference type="EC" id="3.6.3.-" evidence="18"/>
<dbReference type="Gene3D" id="3.40.1110.10">
    <property type="entry name" value="Calcium-transporting ATPase, cytoplasmic domain N"/>
    <property type="match status" value="1"/>
</dbReference>
<dbReference type="FunFam" id="2.70.150.10:FF:000020">
    <property type="entry name" value="Copper-exporting P-type ATPase A"/>
    <property type="match status" value="1"/>
</dbReference>
<name>A0A7V5U205_9BACT</name>
<dbReference type="InterPro" id="IPR036412">
    <property type="entry name" value="HAD-like_sf"/>
</dbReference>
<keyword evidence="8 15" id="KW-0547">Nucleotide-binding</keyword>
<evidence type="ECO:0000256" key="6">
    <source>
        <dbReference type="ARBA" id="ARBA00022692"/>
    </source>
</evidence>
<evidence type="ECO:0000256" key="8">
    <source>
        <dbReference type="ARBA" id="ARBA00022741"/>
    </source>
</evidence>
<dbReference type="InterPro" id="IPR001757">
    <property type="entry name" value="P_typ_ATPase"/>
</dbReference>
<evidence type="ECO:0000256" key="13">
    <source>
        <dbReference type="ARBA" id="ARBA00023065"/>
    </source>
</evidence>
<keyword evidence="6 15" id="KW-0812">Transmembrane</keyword>
<dbReference type="GO" id="GO:0005507">
    <property type="term" value="F:copper ion binding"/>
    <property type="evidence" value="ECO:0007669"/>
    <property type="project" value="TreeGrafter"/>
</dbReference>
<protein>
    <submittedName>
        <fullName evidence="18">Copper-translocating P-type ATPase</fullName>
        <ecNumber evidence="18">3.6.3.-</ecNumber>
    </submittedName>
</protein>
<evidence type="ECO:0000256" key="12">
    <source>
        <dbReference type="ARBA" id="ARBA00022989"/>
    </source>
</evidence>
<dbReference type="AlphaFoldDB" id="A0A7V5U205"/>
<feature type="transmembrane region" description="Helical" evidence="15">
    <location>
        <begin position="314"/>
        <end position="336"/>
    </location>
</feature>
<feature type="transmembrane region" description="Helical" evidence="15">
    <location>
        <begin position="133"/>
        <end position="155"/>
    </location>
</feature>
<dbReference type="Pfam" id="PF00702">
    <property type="entry name" value="Hydrolase"/>
    <property type="match status" value="1"/>
</dbReference>
<dbReference type="SFLD" id="SFLDS00003">
    <property type="entry name" value="Haloacid_Dehalogenase"/>
    <property type="match status" value="1"/>
</dbReference>
<keyword evidence="5" id="KW-0597">Phosphoprotein</keyword>
<dbReference type="NCBIfam" id="TIGR01494">
    <property type="entry name" value="ATPase_P-type"/>
    <property type="match status" value="1"/>
</dbReference>
<feature type="transmembrane region" description="Helical" evidence="15">
    <location>
        <begin position="103"/>
        <end position="121"/>
    </location>
</feature>
<feature type="region of interest" description="Disordered" evidence="16">
    <location>
        <begin position="1"/>
        <end position="58"/>
    </location>
</feature>
<keyword evidence="13" id="KW-0406">Ion transport</keyword>
<dbReference type="GO" id="GO:0060003">
    <property type="term" value="P:copper ion export"/>
    <property type="evidence" value="ECO:0007669"/>
    <property type="project" value="UniProtKB-ARBA"/>
</dbReference>
<evidence type="ECO:0000256" key="16">
    <source>
        <dbReference type="SAM" id="MobiDB-lite"/>
    </source>
</evidence>
<dbReference type="InterPro" id="IPR059000">
    <property type="entry name" value="ATPase_P-type_domA"/>
</dbReference>
<dbReference type="InterPro" id="IPR023299">
    <property type="entry name" value="ATPase_P-typ_cyto_dom_N"/>
</dbReference>
<feature type="transmembrane region" description="Helical" evidence="15">
    <location>
        <begin position="348"/>
        <end position="376"/>
    </location>
</feature>
<evidence type="ECO:0000256" key="15">
    <source>
        <dbReference type="RuleBase" id="RU362081"/>
    </source>
</evidence>
<feature type="transmembrane region" description="Helical" evidence="15">
    <location>
        <begin position="70"/>
        <end position="91"/>
    </location>
</feature>
<keyword evidence="14 15" id="KW-0472">Membrane</keyword>
<keyword evidence="9 15" id="KW-0067">ATP-binding</keyword>
<dbReference type="SUPFAM" id="SSF56784">
    <property type="entry name" value="HAD-like"/>
    <property type="match status" value="1"/>
</dbReference>
<dbReference type="PANTHER" id="PTHR43520">
    <property type="entry name" value="ATP7, ISOFORM B"/>
    <property type="match status" value="1"/>
</dbReference>
<evidence type="ECO:0000256" key="5">
    <source>
        <dbReference type="ARBA" id="ARBA00022553"/>
    </source>
</evidence>
<dbReference type="SUPFAM" id="SSF81665">
    <property type="entry name" value="Calcium ATPase, transmembrane domain M"/>
    <property type="match status" value="1"/>
</dbReference>
<dbReference type="Pfam" id="PF00122">
    <property type="entry name" value="E1-E2_ATPase"/>
    <property type="match status" value="1"/>
</dbReference>
<evidence type="ECO:0000256" key="9">
    <source>
        <dbReference type="ARBA" id="ARBA00022840"/>
    </source>
</evidence>
<organism evidence="18">
    <name type="scientific">Thermodesulfatator atlanticus</name>
    <dbReference type="NCBI Taxonomy" id="501497"/>
    <lineage>
        <taxon>Bacteria</taxon>
        <taxon>Pseudomonadati</taxon>
        <taxon>Thermodesulfobacteriota</taxon>
        <taxon>Thermodesulfobacteria</taxon>
        <taxon>Thermodesulfobacteriales</taxon>
        <taxon>Thermodesulfatatoraceae</taxon>
        <taxon>Thermodesulfatator</taxon>
    </lineage>
</organism>
<keyword evidence="18" id="KW-0378">Hydrolase</keyword>
<dbReference type="GO" id="GO:0005524">
    <property type="term" value="F:ATP binding"/>
    <property type="evidence" value="ECO:0007669"/>
    <property type="project" value="UniProtKB-UniRule"/>
</dbReference>
<comment type="similarity">
    <text evidence="2 15">Belongs to the cation transport ATPase (P-type) (TC 3.A.3) family. Type IB subfamily.</text>
</comment>
<dbReference type="GO" id="GO:0055070">
    <property type="term" value="P:copper ion homeostasis"/>
    <property type="evidence" value="ECO:0007669"/>
    <property type="project" value="TreeGrafter"/>
</dbReference>
<dbReference type="Gene3D" id="2.70.150.10">
    <property type="entry name" value="Calcium-transporting ATPase, cytoplasmic transduction domain A"/>
    <property type="match status" value="1"/>
</dbReference>
<dbReference type="InterPro" id="IPR027256">
    <property type="entry name" value="P-typ_ATPase_IB"/>
</dbReference>
<dbReference type="GO" id="GO:0016887">
    <property type="term" value="F:ATP hydrolysis activity"/>
    <property type="evidence" value="ECO:0007669"/>
    <property type="project" value="InterPro"/>
</dbReference>
<dbReference type="PANTHER" id="PTHR43520:SF5">
    <property type="entry name" value="CATION-TRANSPORTING P-TYPE ATPASE-RELATED"/>
    <property type="match status" value="1"/>
</dbReference>
<dbReference type="GO" id="GO:0043682">
    <property type="term" value="F:P-type divalent copper transporter activity"/>
    <property type="evidence" value="ECO:0007669"/>
    <property type="project" value="TreeGrafter"/>
</dbReference>
<gene>
    <name evidence="18" type="ORF">ENJ96_01130</name>
</gene>